<keyword evidence="1" id="KW-1133">Transmembrane helix</keyword>
<feature type="transmembrane region" description="Helical" evidence="1">
    <location>
        <begin position="181"/>
        <end position="197"/>
    </location>
</feature>
<feature type="transmembrane region" description="Helical" evidence="1">
    <location>
        <begin position="112"/>
        <end position="129"/>
    </location>
</feature>
<feature type="transmembrane region" description="Helical" evidence="1">
    <location>
        <begin position="141"/>
        <end position="160"/>
    </location>
</feature>
<dbReference type="AlphaFoldDB" id="A0A0A2MPT5"/>
<proteinExistence type="predicted"/>
<reference evidence="2 3" key="1">
    <citation type="submission" date="2013-09" db="EMBL/GenBank/DDBJ databases">
        <authorList>
            <person name="Zeng Z."/>
            <person name="Chen C."/>
        </authorList>
    </citation>
    <scope>NUCLEOTIDE SEQUENCE [LARGE SCALE GENOMIC DNA]</scope>
    <source>
        <strain evidence="2 3">WB 4.1-42</strain>
    </source>
</reference>
<feature type="transmembrane region" description="Helical" evidence="1">
    <location>
        <begin position="52"/>
        <end position="67"/>
    </location>
</feature>
<feature type="transmembrane region" description="Helical" evidence="1">
    <location>
        <begin position="217"/>
        <end position="238"/>
    </location>
</feature>
<keyword evidence="1" id="KW-0812">Transmembrane</keyword>
<protein>
    <submittedName>
        <fullName evidence="2">Uncharacterized protein</fullName>
    </submittedName>
</protein>
<evidence type="ECO:0000256" key="1">
    <source>
        <dbReference type="SAM" id="Phobius"/>
    </source>
</evidence>
<keyword evidence="1" id="KW-0472">Membrane</keyword>
<feature type="transmembrane region" description="Helical" evidence="1">
    <location>
        <begin position="87"/>
        <end position="105"/>
    </location>
</feature>
<evidence type="ECO:0000313" key="2">
    <source>
        <dbReference type="EMBL" id="KGO94344.1"/>
    </source>
</evidence>
<evidence type="ECO:0000313" key="3">
    <source>
        <dbReference type="Proteomes" id="UP000030111"/>
    </source>
</evidence>
<gene>
    <name evidence="2" type="ORF">Q766_05340</name>
</gene>
<dbReference type="Proteomes" id="UP000030111">
    <property type="component" value="Unassembled WGS sequence"/>
</dbReference>
<organism evidence="2 3">
    <name type="scientific">Flavobacterium subsaxonicum WB 4.1-42 = DSM 21790</name>
    <dbReference type="NCBI Taxonomy" id="1121898"/>
    <lineage>
        <taxon>Bacteria</taxon>
        <taxon>Pseudomonadati</taxon>
        <taxon>Bacteroidota</taxon>
        <taxon>Flavobacteriia</taxon>
        <taxon>Flavobacteriales</taxon>
        <taxon>Flavobacteriaceae</taxon>
        <taxon>Flavobacterium</taxon>
    </lineage>
</organism>
<dbReference type="EMBL" id="JRLY01000002">
    <property type="protein sequence ID" value="KGO94344.1"/>
    <property type="molecule type" value="Genomic_DNA"/>
</dbReference>
<dbReference type="OrthoDB" id="9930375at2"/>
<dbReference type="RefSeq" id="WP_035738463.1">
    <property type="nucleotide sequence ID" value="NZ_AUGP01000017.1"/>
</dbReference>
<comment type="caution">
    <text evidence="2">The sequence shown here is derived from an EMBL/GenBank/DDBJ whole genome shotgun (WGS) entry which is preliminary data.</text>
</comment>
<name>A0A0A2MPT5_9FLAO</name>
<keyword evidence="3" id="KW-1185">Reference proteome</keyword>
<accession>A0A0A2MPT5</accession>
<dbReference type="STRING" id="1121898.GCA_000422725_01500"/>
<sequence>MRVITKISVGTEKTVTATEVITKTKAGAKQKIFYSNRVVDTRKQAIQSIEKAVFYALLLFMAVFFIKEDAVQAFSGKTTNAHLLIDGLQTVLLVLCSVVAFAYSFSKRSDSYQSIFALLFGLGSYALLIEQGTLFISTSHYVLWCIMAAVIVLFTGMQLYRNRHFLVHDFEMYFKTKSYPVAWLAVLSIIFLPYMFNDEVFMKSHLSEMPASFGEMLTEYVQTFGYVFFLIAITELVIKVKQQNKIEDIFK</sequence>